<dbReference type="KEGG" id="aten:116294024"/>
<dbReference type="Gene3D" id="1.25.40.10">
    <property type="entry name" value="Tetratricopeptide repeat domain"/>
    <property type="match status" value="3"/>
</dbReference>
<dbReference type="InterPro" id="IPR011990">
    <property type="entry name" value="TPR-like_helical_dom_sf"/>
</dbReference>
<name>A0A6P8HM02_ACTTE</name>
<dbReference type="SUPFAM" id="SSF81901">
    <property type="entry name" value="HCP-like"/>
    <property type="match status" value="1"/>
</dbReference>
<dbReference type="RefSeq" id="XP_031557399.1">
    <property type="nucleotide sequence ID" value="XM_031701539.1"/>
</dbReference>
<evidence type="ECO:0000313" key="4">
    <source>
        <dbReference type="Proteomes" id="UP000515163"/>
    </source>
</evidence>
<sequence>MTSKQAYQEEELNCFKLTDILQTVSKGLRIVFKKEWYRCTKCDWRDKQVDRDELYRRMKIEPNTYNQKELERFRYMNIEEWDCTKLCNVILFLKPRYKLSGAIWKLKKIRNEGSHYSKLKLSASQLKSKAKTIAGIFKGIGLPDIAREVRFIEREKRFGRGPNNLEAAFKADVKICTLPLPPSHEYTYRKQEVEDISSRLDKIRASSDDDTVCVFYIFGNAGCGKSQVVRQFGEKHYKTNAVKVVTTLNAENSTTMVDSLGKLATDLGCEEEKVNSAMQLSDEKKSLRILSNSVRSRLKHFSWLLIVENITKSSSFKDYWPQPGDRTWGRGQVVVTTQDARTVPCKSKFTDSICLSNGMTAEDAKNLLFSVSKVDTENFSKVAKDLNYQPLALASAATYVKMASVSWEEYISKLKDGKQERTEELFLNTNSGSYGKTMTSAVMMFSRYMWDDDPVLKKAFTFLAFCAPEQPVPLELIVQYVTRNDAKLDEGVVRGKLKACTHLLLDNIREESIDKIVTRHQVVQRSFERLVEETSKPSADNSAVYEILSDILVTFKVYYESFHNSWDASTVLKKRLCFQHLTKIAEFFARKSDFLELEKCIILEDCLERLGNFCGTYSKYKTAQTFYQLELQLREKMYGHDHFKVAFVQSKLGYSHLHLGNLDEAEKCCSQALEVLRRGKSEDNVEVSIAETLTTIGLVHEKKGNLTKSKDFLIEALDILDDHPPSDLEVKALTFNALGTICYRLGDYHGSYNNIEKALYLRRKENNPKISQSLCNLGFVASEINKLEIAEKYLEEAFTITASKYDNDNDLFGYIFCNKGIVSRRKGKLDEAKQYSLEAYENFRRSGDDPIDIAEATDYLGMVCYERQEYEEAKKCHEQAIGTWKKTYGQIIHPKLGRFEQNLGLVFEATGDLTSAMQHYETSLQIMESCGEFHPKVAETLDRIASVHRKLGNTTEALNASNRALEIKKKIAGESNDDGREIRKRSRDQIQTPMPGTIDKPDSKRQKSASTHIQVFG</sequence>
<dbReference type="InParanoid" id="A0A6P8HM02"/>
<dbReference type="AlphaFoldDB" id="A0A6P8HM02"/>
<feature type="compositionally biased region" description="Polar residues" evidence="3">
    <location>
        <begin position="1008"/>
        <end position="1017"/>
    </location>
</feature>
<evidence type="ECO:0000256" key="3">
    <source>
        <dbReference type="SAM" id="MobiDB-lite"/>
    </source>
</evidence>
<keyword evidence="4" id="KW-1185">Reference proteome</keyword>
<dbReference type="OrthoDB" id="6076681at2759"/>
<dbReference type="Gene3D" id="3.40.50.300">
    <property type="entry name" value="P-loop containing nucleotide triphosphate hydrolases"/>
    <property type="match status" value="1"/>
</dbReference>
<evidence type="ECO:0000256" key="2">
    <source>
        <dbReference type="ARBA" id="ARBA00022803"/>
    </source>
</evidence>
<accession>A0A6P8HM02</accession>
<dbReference type="SMART" id="SM00028">
    <property type="entry name" value="TPR"/>
    <property type="match status" value="8"/>
</dbReference>
<organism evidence="4 5">
    <name type="scientific">Actinia tenebrosa</name>
    <name type="common">Australian red waratah sea anemone</name>
    <dbReference type="NCBI Taxonomy" id="6105"/>
    <lineage>
        <taxon>Eukaryota</taxon>
        <taxon>Metazoa</taxon>
        <taxon>Cnidaria</taxon>
        <taxon>Anthozoa</taxon>
        <taxon>Hexacorallia</taxon>
        <taxon>Actiniaria</taxon>
        <taxon>Actiniidae</taxon>
        <taxon>Actinia</taxon>
    </lineage>
</organism>
<dbReference type="PANTHER" id="PTHR45641:SF19">
    <property type="entry name" value="NEPHROCYSTIN-3"/>
    <property type="match status" value="1"/>
</dbReference>
<protein>
    <submittedName>
        <fullName evidence="5">Uncharacterized protein LOC116294024</fullName>
    </submittedName>
</protein>
<dbReference type="Pfam" id="PF13424">
    <property type="entry name" value="TPR_12"/>
    <property type="match status" value="4"/>
</dbReference>
<dbReference type="GeneID" id="116294024"/>
<dbReference type="Proteomes" id="UP000515163">
    <property type="component" value="Unplaced"/>
</dbReference>
<dbReference type="PANTHER" id="PTHR45641">
    <property type="entry name" value="TETRATRICOPEPTIDE REPEAT PROTEIN (AFU_ORTHOLOGUE AFUA_6G03870)"/>
    <property type="match status" value="1"/>
</dbReference>
<reference evidence="5" key="1">
    <citation type="submission" date="2025-08" db="UniProtKB">
        <authorList>
            <consortium name="RefSeq"/>
        </authorList>
    </citation>
    <scope>IDENTIFICATION</scope>
    <source>
        <tissue evidence="5">Tentacle</tissue>
    </source>
</reference>
<dbReference type="SUPFAM" id="SSF52540">
    <property type="entry name" value="P-loop containing nucleoside triphosphate hydrolases"/>
    <property type="match status" value="1"/>
</dbReference>
<evidence type="ECO:0000256" key="1">
    <source>
        <dbReference type="ARBA" id="ARBA00022737"/>
    </source>
</evidence>
<keyword evidence="2" id="KW-0802">TPR repeat</keyword>
<gene>
    <name evidence="5" type="primary">LOC116294024</name>
</gene>
<dbReference type="InterPro" id="IPR019734">
    <property type="entry name" value="TPR_rpt"/>
</dbReference>
<feature type="region of interest" description="Disordered" evidence="3">
    <location>
        <begin position="975"/>
        <end position="1017"/>
    </location>
</feature>
<keyword evidence="1" id="KW-0677">Repeat</keyword>
<dbReference type="InterPro" id="IPR027417">
    <property type="entry name" value="P-loop_NTPase"/>
</dbReference>
<evidence type="ECO:0000313" key="5">
    <source>
        <dbReference type="RefSeq" id="XP_031557399.1"/>
    </source>
</evidence>
<proteinExistence type="predicted"/>